<gene>
    <name evidence="2" type="ordered locus">Weevi_0234</name>
</gene>
<protein>
    <submittedName>
        <fullName evidence="2">Uncharacterized protein</fullName>
    </submittedName>
</protein>
<dbReference type="eggNOG" id="ENOG5032XZX">
    <property type="taxonomic scope" value="Bacteria"/>
</dbReference>
<name>F0NXP9_WEEVC</name>
<feature type="transmembrane region" description="Helical" evidence="1">
    <location>
        <begin position="64"/>
        <end position="85"/>
    </location>
</feature>
<keyword evidence="1" id="KW-0812">Transmembrane</keyword>
<feature type="transmembrane region" description="Helical" evidence="1">
    <location>
        <begin position="124"/>
        <end position="142"/>
    </location>
</feature>
<evidence type="ECO:0000313" key="2">
    <source>
        <dbReference type="EMBL" id="ADX66956.1"/>
    </source>
</evidence>
<dbReference type="EMBL" id="CP002455">
    <property type="protein sequence ID" value="ADX66956.1"/>
    <property type="molecule type" value="Genomic_DNA"/>
</dbReference>
<feature type="transmembrane region" description="Helical" evidence="1">
    <location>
        <begin position="100"/>
        <end position="117"/>
    </location>
</feature>
<evidence type="ECO:0000256" key="1">
    <source>
        <dbReference type="SAM" id="Phobius"/>
    </source>
</evidence>
<evidence type="ECO:0000313" key="3">
    <source>
        <dbReference type="Proteomes" id="UP000008641"/>
    </source>
</evidence>
<organism evidence="2 3">
    <name type="scientific">Weeksella virosa (strain ATCC 43766 / DSM 16922 / JCM 21250 / CCUG 30538 / CDC 9751 / IAM 14551 / NBRC 16016 / NCTC 11634 / CL345/78)</name>
    <dbReference type="NCBI Taxonomy" id="865938"/>
    <lineage>
        <taxon>Bacteria</taxon>
        <taxon>Pseudomonadati</taxon>
        <taxon>Bacteroidota</taxon>
        <taxon>Flavobacteriia</taxon>
        <taxon>Flavobacteriales</taxon>
        <taxon>Weeksellaceae</taxon>
        <taxon>Weeksella</taxon>
    </lineage>
</organism>
<keyword evidence="1" id="KW-1133">Transmembrane helix</keyword>
<feature type="transmembrane region" description="Helical" evidence="1">
    <location>
        <begin position="12"/>
        <end position="31"/>
    </location>
</feature>
<dbReference type="KEGG" id="wvi:Weevi_0234"/>
<dbReference type="STRING" id="865938.Weevi_0234"/>
<reference evidence="2 3" key="1">
    <citation type="journal article" date="2011" name="Stand. Genomic Sci.">
        <title>Complete genome sequence of Weeksella virosa type strain (9751).</title>
        <authorList>
            <person name="Lang E."/>
            <person name="Teshima H."/>
            <person name="Lucas S."/>
            <person name="Lapidus A."/>
            <person name="Hammon N."/>
            <person name="Deshpande S."/>
            <person name="Nolan M."/>
            <person name="Cheng J.F."/>
            <person name="Pitluck S."/>
            <person name="Liolios K."/>
            <person name="Pagani I."/>
            <person name="Mikhailova N."/>
            <person name="Ivanova N."/>
            <person name="Mavromatis K."/>
            <person name="Pati A."/>
            <person name="Tapia R."/>
            <person name="Han C."/>
            <person name="Goodwin L."/>
            <person name="Chen A."/>
            <person name="Palaniappan K."/>
            <person name="Land M."/>
            <person name="Hauser L."/>
            <person name="Chang Y.J."/>
            <person name="Jeffries C.D."/>
            <person name="Brambilla E.M."/>
            <person name="Kopitz M."/>
            <person name="Rohde M."/>
            <person name="Goker M."/>
            <person name="Tindall B.J."/>
            <person name="Detter J.C."/>
            <person name="Woyke T."/>
            <person name="Bristow J."/>
            <person name="Eisen J.A."/>
            <person name="Markowitz V."/>
            <person name="Hugenholtz P."/>
            <person name="Klenk H.P."/>
            <person name="Kyrpides N.C."/>
        </authorList>
    </citation>
    <scope>NUCLEOTIDE SEQUENCE [LARGE SCALE GENOMIC DNA]</scope>
    <source>
        <strain evidence="3">ATCC 43766 / DSM 16922 / JCM 21250 / NBRC 16016 / NCTC 11634 / CL345/78</strain>
    </source>
</reference>
<accession>F0NXP9</accession>
<feature type="transmembrane region" description="Helical" evidence="1">
    <location>
        <begin position="37"/>
        <end position="55"/>
    </location>
</feature>
<keyword evidence="3" id="KW-1185">Reference proteome</keyword>
<keyword evidence="1" id="KW-0472">Membrane</keyword>
<reference evidence="3" key="2">
    <citation type="journal article" date="2011" name="Stand. Genomic Sci.">
        <title>Complete genome sequence of Weeksella virosa type strain (9751T).</title>
        <authorList>
            <person name="Lang E."/>
            <person name="Teshima H."/>
            <person name="Lucas S."/>
            <person name="Lapidus A."/>
            <person name="Hammon N."/>
            <person name="Deshpande S."/>
            <person name="Nolan M."/>
            <person name="Cheng J."/>
            <person name="Pitluck S."/>
            <person name="Liolios K."/>
            <person name="Pagani I."/>
            <person name="Mikhailova N."/>
            <person name="Ivanova N."/>
            <person name="Mavromatis K."/>
            <person name="Pati A."/>
            <person name="Tapia R."/>
            <person name="Han C."/>
            <person name="Goodwin L."/>
            <person name="Chen A."/>
            <person name="Palaniappan K."/>
            <person name="Land M."/>
            <person name="Hauser L."/>
            <person name="Chang Y."/>
            <person name="Jeffries C."/>
            <person name="Brambilla E."/>
            <person name="Kopitz M."/>
            <person name="Rohde M."/>
            <person name="Goker M."/>
            <person name="Tindall B."/>
            <person name="Detter J."/>
            <person name="Woyke T."/>
            <person name="Bristow J."/>
            <person name="Eisen J."/>
            <person name="Markowitz V."/>
            <person name="Hugenholtz P."/>
            <person name="Klenk H."/>
            <person name="Kyrpides N."/>
        </authorList>
    </citation>
    <scope>NUCLEOTIDE SEQUENCE [LARGE SCALE GENOMIC DNA]</scope>
    <source>
        <strain evidence="3">ATCC 43766 / DSM 16922 / JCM 21250 / NBRC 16016 / NCTC 11634 / CL345/78</strain>
    </source>
</reference>
<dbReference type="RefSeq" id="WP_013597348.1">
    <property type="nucleotide sequence ID" value="NC_015144.1"/>
</dbReference>
<proteinExistence type="predicted"/>
<dbReference type="OrthoDB" id="1251922at2"/>
<dbReference type="Proteomes" id="UP000008641">
    <property type="component" value="Chromosome"/>
</dbReference>
<sequence length="184" mass="21341">MCNKKKSIKTKIGIIATPLILLFAYRVKVPLRDKLEYFVESLFTFTPLAFIFAILQRWFDANSLFAISLVGVLVTNGLVGGYFHYKKGTFDLPTFVKKNIEMIAYTFVVYYCLYVLHENIKETFSTNLFLALINVTSLLFPVSKICKNVFILSDGRHPPEFLMVKLYNFQKRGDLQEFFESKKD</sequence>
<dbReference type="HOGENOM" id="CLU_129714_0_0_10"/>
<dbReference type="AlphaFoldDB" id="F0NXP9"/>